<dbReference type="Gene3D" id="3.30.565.10">
    <property type="entry name" value="Histidine kinase-like ATPase, C-terminal domain"/>
    <property type="match status" value="1"/>
</dbReference>
<evidence type="ECO:0000256" key="4">
    <source>
        <dbReference type="PROSITE-ProRule" id="PRU00169"/>
    </source>
</evidence>
<dbReference type="SUPFAM" id="SSF52172">
    <property type="entry name" value="CheY-like"/>
    <property type="match status" value="1"/>
</dbReference>
<dbReference type="Pfam" id="PF07495">
    <property type="entry name" value="Y_Y_Y"/>
    <property type="match status" value="1"/>
</dbReference>
<dbReference type="SMART" id="SM00387">
    <property type="entry name" value="HATPase_c"/>
    <property type="match status" value="1"/>
</dbReference>
<feature type="domain" description="Response regulatory" evidence="8">
    <location>
        <begin position="1095"/>
        <end position="1162"/>
    </location>
</feature>
<name>A0A345UL09_9BACT</name>
<dbReference type="CDD" id="cd00082">
    <property type="entry name" value="HisKA"/>
    <property type="match status" value="1"/>
</dbReference>
<dbReference type="Gene3D" id="1.10.287.130">
    <property type="match status" value="1"/>
</dbReference>
<dbReference type="InterPro" id="IPR015943">
    <property type="entry name" value="WD40/YVTN_repeat-like_dom_sf"/>
</dbReference>
<evidence type="ECO:0000256" key="1">
    <source>
        <dbReference type="ARBA" id="ARBA00000085"/>
    </source>
</evidence>
<dbReference type="InterPro" id="IPR003661">
    <property type="entry name" value="HisK_dim/P_dom"/>
</dbReference>
<dbReference type="PANTHER" id="PTHR43547:SF2">
    <property type="entry name" value="HYBRID SIGNAL TRANSDUCTION HISTIDINE KINASE C"/>
    <property type="match status" value="1"/>
</dbReference>
<dbReference type="InterPro" id="IPR011123">
    <property type="entry name" value="Y_Y_Y"/>
</dbReference>
<dbReference type="Gene3D" id="3.40.50.2300">
    <property type="match status" value="1"/>
</dbReference>
<dbReference type="Gene3D" id="2.60.40.10">
    <property type="entry name" value="Immunoglobulins"/>
    <property type="match status" value="1"/>
</dbReference>
<dbReference type="SMART" id="SM00388">
    <property type="entry name" value="HisKA"/>
    <property type="match status" value="1"/>
</dbReference>
<evidence type="ECO:0000256" key="5">
    <source>
        <dbReference type="SAM" id="Phobius"/>
    </source>
</evidence>
<evidence type="ECO:0000259" key="8">
    <source>
        <dbReference type="PROSITE" id="PS50110"/>
    </source>
</evidence>
<evidence type="ECO:0000256" key="6">
    <source>
        <dbReference type="SAM" id="SignalP"/>
    </source>
</evidence>
<dbReference type="InterPro" id="IPR004358">
    <property type="entry name" value="Sig_transdc_His_kin-like_C"/>
</dbReference>
<keyword evidence="3 4" id="KW-0597">Phosphoprotein</keyword>
<keyword evidence="9" id="KW-0418">Kinase</keyword>
<comment type="catalytic activity">
    <reaction evidence="1">
        <text>ATP + protein L-histidine = ADP + protein N-phospho-L-histidine.</text>
        <dbReference type="EC" id="2.7.13.3"/>
    </reaction>
</comment>
<dbReference type="PANTHER" id="PTHR43547">
    <property type="entry name" value="TWO-COMPONENT HISTIDINE KINASE"/>
    <property type="match status" value="1"/>
</dbReference>
<evidence type="ECO:0000259" key="7">
    <source>
        <dbReference type="PROSITE" id="PS50109"/>
    </source>
</evidence>
<dbReference type="Pfam" id="PF00512">
    <property type="entry name" value="HisKA"/>
    <property type="match status" value="1"/>
</dbReference>
<organism evidence="9 10">
    <name type="scientific">Cyclonatronum proteinivorum</name>
    <dbReference type="NCBI Taxonomy" id="1457365"/>
    <lineage>
        <taxon>Bacteria</taxon>
        <taxon>Pseudomonadati</taxon>
        <taxon>Balneolota</taxon>
        <taxon>Balneolia</taxon>
        <taxon>Balneolales</taxon>
        <taxon>Cyclonatronaceae</taxon>
        <taxon>Cyclonatronum</taxon>
    </lineage>
</organism>
<dbReference type="PROSITE" id="PS50109">
    <property type="entry name" value="HIS_KIN"/>
    <property type="match status" value="1"/>
</dbReference>
<keyword evidence="5" id="KW-1133">Transmembrane helix</keyword>
<feature type="signal peptide" evidence="6">
    <location>
        <begin position="1"/>
        <end position="19"/>
    </location>
</feature>
<gene>
    <name evidence="9" type="ORF">CYPRO_1911</name>
</gene>
<dbReference type="InterPro" id="IPR013783">
    <property type="entry name" value="Ig-like_fold"/>
</dbReference>
<dbReference type="SUPFAM" id="SSF47384">
    <property type="entry name" value="Homodimeric domain of signal transducing histidine kinase"/>
    <property type="match status" value="1"/>
</dbReference>
<keyword evidence="9" id="KW-0808">Transferase</keyword>
<keyword evidence="5" id="KW-0812">Transmembrane</keyword>
<dbReference type="EMBL" id="CP027806">
    <property type="protein sequence ID" value="AXJ01161.1"/>
    <property type="molecule type" value="Genomic_DNA"/>
</dbReference>
<dbReference type="SUPFAM" id="SSF55874">
    <property type="entry name" value="ATPase domain of HSP90 chaperone/DNA topoisomerase II/histidine kinase"/>
    <property type="match status" value="1"/>
</dbReference>
<dbReference type="InterPro" id="IPR011006">
    <property type="entry name" value="CheY-like_superfamily"/>
</dbReference>
<dbReference type="InterPro" id="IPR005467">
    <property type="entry name" value="His_kinase_dom"/>
</dbReference>
<dbReference type="OrthoDB" id="358279at2"/>
<dbReference type="Proteomes" id="UP000254808">
    <property type="component" value="Chromosome"/>
</dbReference>
<dbReference type="Pfam" id="PF02518">
    <property type="entry name" value="HATPase_c"/>
    <property type="match status" value="1"/>
</dbReference>
<dbReference type="PRINTS" id="PR00344">
    <property type="entry name" value="BCTRLSENSOR"/>
</dbReference>
<feature type="domain" description="Histidine kinase" evidence="7">
    <location>
        <begin position="820"/>
        <end position="1042"/>
    </location>
</feature>
<dbReference type="EC" id="2.7.13.3" evidence="2"/>
<proteinExistence type="predicted"/>
<dbReference type="InterPro" id="IPR036890">
    <property type="entry name" value="HATPase_C_sf"/>
</dbReference>
<dbReference type="KEGG" id="cprv:CYPRO_1911"/>
<dbReference type="InterPro" id="IPR001789">
    <property type="entry name" value="Sig_transdc_resp-reg_receiver"/>
</dbReference>
<accession>A0A345UL09</accession>
<dbReference type="Gene3D" id="2.130.10.10">
    <property type="entry name" value="YVTN repeat-like/Quinoprotein amine dehydrogenase"/>
    <property type="match status" value="1"/>
</dbReference>
<feature type="transmembrane region" description="Helical" evidence="5">
    <location>
        <begin position="758"/>
        <end position="777"/>
    </location>
</feature>
<dbReference type="Pfam" id="PF00072">
    <property type="entry name" value="Response_reg"/>
    <property type="match status" value="1"/>
</dbReference>
<reference evidence="9 10" key="1">
    <citation type="submission" date="2018-03" db="EMBL/GenBank/DDBJ databases">
        <title>Phenotypic and genomic properties of Cyclonatronum proteinivorum gen. nov., sp. nov., a haloalkaliphilic bacteroidete from soda lakes possessing Na+-translocating rhodopsin.</title>
        <authorList>
            <person name="Toshchakov S.V."/>
            <person name="Korzhenkov A."/>
            <person name="Samarov N.I."/>
            <person name="Kublanov I.V."/>
            <person name="Muntyan M.S."/>
            <person name="Sorokin D.Y."/>
        </authorList>
    </citation>
    <scope>NUCLEOTIDE SEQUENCE [LARGE SCALE GENOMIC DNA]</scope>
    <source>
        <strain evidence="9 10">Omega</strain>
    </source>
</reference>
<evidence type="ECO:0000313" key="9">
    <source>
        <dbReference type="EMBL" id="AXJ01161.1"/>
    </source>
</evidence>
<evidence type="ECO:0000313" key="10">
    <source>
        <dbReference type="Proteomes" id="UP000254808"/>
    </source>
</evidence>
<sequence length="1162" mass="129405">MRVLFIFFFVLSVQTPAWSQLNELLVGYPVVRLFQNGTDFNGSDLTYAIIEDTDGTILFGNDNLGAQQINGTHARPILYPRRGVASSFAKAPTGIIYSTSSTDFGYLKRELSGEYRFQSLKGLIADSSHAVPFLHRTTPSGQSGDMLFLGQDQAYLYRQAEPGILNIQPEGRFFDTLQIEGSTWVTDTASGLHLMDESGNLIPVSTPFPAAENRILNMGGVPGIYTLNHELWVLEDGRRWRNAGIFSYYSDKERFHILSAGTLSDGSVIMTSLSGVQIFDISGTLLHNFNQSNILPFDIAGQAYEASDGTIWVSSPDGLAAIMYSSPQKQFIEKQGVPNSQIWSVAEWQGNIMVGTDYGLWLGDHESFSQVIPNMVVFDLETTPAGLFIGTTRGLALLSNSITIERLTEDAFIRSVFRDPQHPNTIYFYDSPNQINRLVLQEDLQAPQITPLHSFSLNPKSFAKVSDSEFWIGTTNSGIFRFTGEADQNGVASINQKTLWGNSIGLAEDGTDQVLMYEGEVLFTTANGVKRLNKEQDGLEFHPDFALPGLNGDARISALYPFQNGSSSIIAFIPPARFLLLARSSAGEPFSVRKLPLYSGNRQDYLEHTFGASGRVYKVMQSGISYLDPAFFDIDVATEQELRLQITQITSLPDSVLHHGWIENIILENPRIGWETNDLRFSWSLISYLAAEGNQYQFRLLGAGDEWSAWSKETFADYRNLREGSYTFEVRGRNLSGQLSPVATVAFVIVPPWFRSNLAYFFYLLTFAGFGWLLFLWRTRKLMRQQKVLEKLVSVRTDEIDQKNKQLENLNKLKSRLFSGISHEFRTPLTLIKGPADLLRMHGINLTDAERRSSANMIIANADRLLFMVEEVLNLSKMESGTFSAQVEEVAFARILSKAVGWYEPLAAQKKLKLSLHIDPALEKKTGYFDVRQMELLLSNLLSNAVKYTKKGCVNVKLTPSPETEGVIELIIEDTGIGIAQDDLPFVFNRFYRSSGAMGFGPGTGVGLSLVQFIAEMHSIDLQLSSQAGAGTRVQALIPGTISDIKGEYVQLVKDGNKDQQDYLNEALPEAALDSLSAEEESLHRMPDADVNVPVVMVVDDNPGIRSFIRSILGINYQIAECVNGREALGQSRTLLPDIILTDVMMPELDGFAFTRQLRKYP</sequence>
<dbReference type="InterPro" id="IPR036097">
    <property type="entry name" value="HisK_dim/P_sf"/>
</dbReference>
<keyword evidence="5" id="KW-0472">Membrane</keyword>
<dbReference type="GO" id="GO:0000155">
    <property type="term" value="F:phosphorelay sensor kinase activity"/>
    <property type="evidence" value="ECO:0007669"/>
    <property type="project" value="InterPro"/>
</dbReference>
<feature type="modified residue" description="4-aspartylphosphate" evidence="4">
    <location>
        <position position="1143"/>
    </location>
</feature>
<evidence type="ECO:0000256" key="2">
    <source>
        <dbReference type="ARBA" id="ARBA00012438"/>
    </source>
</evidence>
<dbReference type="PROSITE" id="PS50110">
    <property type="entry name" value="RESPONSE_REGULATORY"/>
    <property type="match status" value="1"/>
</dbReference>
<keyword evidence="6" id="KW-0732">Signal</keyword>
<protein>
    <recommendedName>
        <fullName evidence="2">histidine kinase</fullName>
        <ecNumber evidence="2">2.7.13.3</ecNumber>
    </recommendedName>
</protein>
<feature type="chain" id="PRO_5016699659" description="histidine kinase" evidence="6">
    <location>
        <begin position="20"/>
        <end position="1162"/>
    </location>
</feature>
<keyword evidence="10" id="KW-1185">Reference proteome</keyword>
<dbReference type="AlphaFoldDB" id="A0A345UL09"/>
<dbReference type="InterPro" id="IPR003594">
    <property type="entry name" value="HATPase_dom"/>
</dbReference>
<evidence type="ECO:0000256" key="3">
    <source>
        <dbReference type="ARBA" id="ARBA00022553"/>
    </source>
</evidence>